<evidence type="ECO:0000256" key="1">
    <source>
        <dbReference type="SAM" id="MobiDB-lite"/>
    </source>
</evidence>
<feature type="non-terminal residue" evidence="2">
    <location>
        <position position="24"/>
    </location>
</feature>
<dbReference type="AlphaFoldDB" id="A0A382I6F1"/>
<accession>A0A382I6F1</accession>
<evidence type="ECO:0000313" key="2">
    <source>
        <dbReference type="EMBL" id="SVB94839.1"/>
    </source>
</evidence>
<gene>
    <name evidence="2" type="ORF">METZ01_LOCUS247693</name>
</gene>
<name>A0A382I6F1_9ZZZZ</name>
<proteinExistence type="predicted"/>
<reference evidence="2" key="1">
    <citation type="submission" date="2018-05" db="EMBL/GenBank/DDBJ databases">
        <authorList>
            <person name="Lanie J.A."/>
            <person name="Ng W.-L."/>
            <person name="Kazmierczak K.M."/>
            <person name="Andrzejewski T.M."/>
            <person name="Davidsen T.M."/>
            <person name="Wayne K.J."/>
            <person name="Tettelin H."/>
            <person name="Glass J.I."/>
            <person name="Rusch D."/>
            <person name="Podicherti R."/>
            <person name="Tsui H.-C.T."/>
            <person name="Winkler M.E."/>
        </authorList>
    </citation>
    <scope>NUCLEOTIDE SEQUENCE</scope>
</reference>
<feature type="region of interest" description="Disordered" evidence="1">
    <location>
        <begin position="1"/>
        <end position="24"/>
    </location>
</feature>
<sequence length="24" mass="2842">CFLRTTSSPGSKRRNYVMKFPLRP</sequence>
<feature type="non-terminal residue" evidence="2">
    <location>
        <position position="1"/>
    </location>
</feature>
<protein>
    <submittedName>
        <fullName evidence="2">Uncharacterized protein</fullName>
    </submittedName>
</protein>
<dbReference type="EMBL" id="UINC01065313">
    <property type="protein sequence ID" value="SVB94839.1"/>
    <property type="molecule type" value="Genomic_DNA"/>
</dbReference>
<organism evidence="2">
    <name type="scientific">marine metagenome</name>
    <dbReference type="NCBI Taxonomy" id="408172"/>
    <lineage>
        <taxon>unclassified sequences</taxon>
        <taxon>metagenomes</taxon>
        <taxon>ecological metagenomes</taxon>
    </lineage>
</organism>
<feature type="compositionally biased region" description="Polar residues" evidence="1">
    <location>
        <begin position="1"/>
        <end position="10"/>
    </location>
</feature>